<accession>A0ABR0ADW2</accession>
<keyword evidence="2" id="KW-1185">Reference proteome</keyword>
<gene>
    <name evidence="1" type="ORF">OUZ56_008734</name>
</gene>
<proteinExistence type="predicted"/>
<reference evidence="1 2" key="1">
    <citation type="journal article" date="2023" name="Nucleic Acids Res.">
        <title>The hologenome of Daphnia magna reveals possible DNA methylation and microbiome-mediated evolution of the host genome.</title>
        <authorList>
            <person name="Chaturvedi A."/>
            <person name="Li X."/>
            <person name="Dhandapani V."/>
            <person name="Marshall H."/>
            <person name="Kissane S."/>
            <person name="Cuenca-Cambronero M."/>
            <person name="Asole G."/>
            <person name="Calvet F."/>
            <person name="Ruiz-Romero M."/>
            <person name="Marangio P."/>
            <person name="Guigo R."/>
            <person name="Rago D."/>
            <person name="Mirbahai L."/>
            <person name="Eastwood N."/>
            <person name="Colbourne J.K."/>
            <person name="Zhou J."/>
            <person name="Mallon E."/>
            <person name="Orsini L."/>
        </authorList>
    </citation>
    <scope>NUCLEOTIDE SEQUENCE [LARGE SCALE GENOMIC DNA]</scope>
    <source>
        <strain evidence="1">LRV0_1</strain>
    </source>
</reference>
<organism evidence="1 2">
    <name type="scientific">Daphnia magna</name>
    <dbReference type="NCBI Taxonomy" id="35525"/>
    <lineage>
        <taxon>Eukaryota</taxon>
        <taxon>Metazoa</taxon>
        <taxon>Ecdysozoa</taxon>
        <taxon>Arthropoda</taxon>
        <taxon>Crustacea</taxon>
        <taxon>Branchiopoda</taxon>
        <taxon>Diplostraca</taxon>
        <taxon>Cladocera</taxon>
        <taxon>Anomopoda</taxon>
        <taxon>Daphniidae</taxon>
        <taxon>Daphnia</taxon>
    </lineage>
</organism>
<comment type="caution">
    <text evidence="1">The sequence shown here is derived from an EMBL/GenBank/DDBJ whole genome shotgun (WGS) entry which is preliminary data.</text>
</comment>
<dbReference type="Proteomes" id="UP001234178">
    <property type="component" value="Unassembled WGS sequence"/>
</dbReference>
<sequence>MKRKGELTARCIRTRLNRPDGVDGKRMRMDRESLARLLGKPISSCLTCVIIKNDFVIALSAFFNFHSRSECPKQDTKKPHCNDDA</sequence>
<evidence type="ECO:0000313" key="1">
    <source>
        <dbReference type="EMBL" id="KAK4023317.1"/>
    </source>
</evidence>
<name>A0ABR0ADW2_9CRUS</name>
<evidence type="ECO:0000313" key="2">
    <source>
        <dbReference type="Proteomes" id="UP001234178"/>
    </source>
</evidence>
<dbReference type="EMBL" id="JAOYFB010000037">
    <property type="protein sequence ID" value="KAK4023317.1"/>
    <property type="molecule type" value="Genomic_DNA"/>
</dbReference>
<protein>
    <submittedName>
        <fullName evidence="1">Uncharacterized protein</fullName>
    </submittedName>
</protein>